<evidence type="ECO:0000259" key="2">
    <source>
        <dbReference type="Pfam" id="PF18164"/>
    </source>
</evidence>
<reference evidence="3" key="2">
    <citation type="submission" date="2021-04" db="EMBL/GenBank/DDBJ databases">
        <authorList>
            <person name="Gilroy R."/>
        </authorList>
    </citation>
    <scope>NUCLEOTIDE SEQUENCE</scope>
    <source>
        <strain evidence="3">ChiBcec2-3848</strain>
    </source>
</reference>
<evidence type="ECO:0000259" key="1">
    <source>
        <dbReference type="Pfam" id="PF18082"/>
    </source>
</evidence>
<dbReference type="InterPro" id="IPR041644">
    <property type="entry name" value="GNAT_C"/>
</dbReference>
<proteinExistence type="predicted"/>
<organism evidence="3 4">
    <name type="scientific">Candidatus Blautia merdavium</name>
    <dbReference type="NCBI Taxonomy" id="2838494"/>
    <lineage>
        <taxon>Bacteria</taxon>
        <taxon>Bacillati</taxon>
        <taxon>Bacillota</taxon>
        <taxon>Clostridia</taxon>
        <taxon>Lachnospirales</taxon>
        <taxon>Lachnospiraceae</taxon>
        <taxon>Blautia</taxon>
    </lineage>
</organism>
<accession>A0A9D2PPX5</accession>
<gene>
    <name evidence="3" type="ORF">H9753_12790</name>
</gene>
<dbReference type="Proteomes" id="UP000823886">
    <property type="component" value="Unassembled WGS sequence"/>
</dbReference>
<dbReference type="AlphaFoldDB" id="A0A9D2PPX5"/>
<dbReference type="Gene3D" id="3.40.630.120">
    <property type="match status" value="1"/>
</dbReference>
<dbReference type="Pfam" id="PF18164">
    <property type="entry name" value="GNAT_C"/>
    <property type="match status" value="1"/>
</dbReference>
<dbReference type="Pfam" id="PF18082">
    <property type="entry name" value="NAT_N"/>
    <property type="match status" value="1"/>
</dbReference>
<reference evidence="3" key="1">
    <citation type="journal article" date="2021" name="PeerJ">
        <title>Extensive microbial diversity within the chicken gut microbiome revealed by metagenomics and culture.</title>
        <authorList>
            <person name="Gilroy R."/>
            <person name="Ravi A."/>
            <person name="Getino M."/>
            <person name="Pursley I."/>
            <person name="Horton D.L."/>
            <person name="Alikhan N.F."/>
            <person name="Baker D."/>
            <person name="Gharbi K."/>
            <person name="Hall N."/>
            <person name="Watson M."/>
            <person name="Adriaenssens E.M."/>
            <person name="Foster-Nyarko E."/>
            <person name="Jarju S."/>
            <person name="Secka A."/>
            <person name="Antonio M."/>
            <person name="Oren A."/>
            <person name="Chaudhuri R.R."/>
            <person name="La Ragione R."/>
            <person name="Hildebrand F."/>
            <person name="Pallen M.J."/>
        </authorList>
    </citation>
    <scope>NUCLEOTIDE SEQUENCE</scope>
    <source>
        <strain evidence="3">ChiBcec2-3848</strain>
    </source>
</reference>
<dbReference type="EMBL" id="DWVZ01000177">
    <property type="protein sequence ID" value="HJC64471.1"/>
    <property type="molecule type" value="Genomic_DNA"/>
</dbReference>
<name>A0A9D2PPX5_9FIRM</name>
<dbReference type="InterPro" id="IPR041273">
    <property type="entry name" value="NAT_N"/>
</dbReference>
<evidence type="ECO:0000313" key="4">
    <source>
        <dbReference type="Proteomes" id="UP000823886"/>
    </source>
</evidence>
<feature type="domain" description="GNAT-like C-terminal" evidence="2">
    <location>
        <begin position="133"/>
        <end position="269"/>
    </location>
</feature>
<protein>
    <submittedName>
        <fullName evidence="3">DUF5596 domain-containing protein</fullName>
    </submittedName>
</protein>
<sequence>MTRNTAAEICGRISMPEPVRKELEALEKQMFRQTEKELELLIEKLTVPKQWEQARRELKERLCPDERGMKMLLCMLKAAEKSLEKYQKAGIEEKIFTDTMKCFTRFVTEHMDSFGTYGFDRDFWTGRQLSLLLFRIGELEYEKTDKGEISIHIPSDADLSPEKCRSSIEEAKCFFAAYDPAYGEAPYTCTSWLLSPALAELLPEESRIRRFQELFAVSQWHRESEEFLSWVYKRSDIPLESLPEDTSLQRNMKEYLRKGGKVGEGEGVLKEREKAGEHGYHTCNRR</sequence>
<evidence type="ECO:0000313" key="3">
    <source>
        <dbReference type="EMBL" id="HJC64471.1"/>
    </source>
</evidence>
<comment type="caution">
    <text evidence="3">The sequence shown here is derived from an EMBL/GenBank/DDBJ whole genome shotgun (WGS) entry which is preliminary data.</text>
</comment>
<feature type="domain" description="N-acyltransferase N-terminal" evidence="1">
    <location>
        <begin position="5"/>
        <end position="130"/>
    </location>
</feature>